<dbReference type="GO" id="GO:0005829">
    <property type="term" value="C:cytosol"/>
    <property type="evidence" value="ECO:0007669"/>
    <property type="project" value="TreeGrafter"/>
</dbReference>
<protein>
    <recommendedName>
        <fullName evidence="11">1-deoxy-D-xylulose-5-phosphate synthase</fullName>
        <ecNumber evidence="11">2.2.1.7</ecNumber>
    </recommendedName>
    <alternativeName>
        <fullName evidence="11">1-deoxyxylulose-5-phosphate synthase</fullName>
        <shortName evidence="11">DXP synthase</shortName>
        <shortName evidence="11">DXPS</shortName>
    </alternativeName>
</protein>
<dbReference type="PROSITE" id="PS00802">
    <property type="entry name" value="TRANSKETOLASE_2"/>
    <property type="match status" value="1"/>
</dbReference>
<dbReference type="SUPFAM" id="SSF52518">
    <property type="entry name" value="Thiamin diphosphate-binding fold (THDP-binding)"/>
    <property type="match status" value="2"/>
</dbReference>
<dbReference type="SMART" id="SM00861">
    <property type="entry name" value="Transket_pyr"/>
    <property type="match status" value="1"/>
</dbReference>
<evidence type="ECO:0000256" key="4">
    <source>
        <dbReference type="ARBA" id="ARBA00022679"/>
    </source>
</evidence>
<keyword evidence="5 11" id="KW-0479">Metal-binding</keyword>
<dbReference type="NCBIfam" id="TIGR00204">
    <property type="entry name" value="dxs"/>
    <property type="match status" value="1"/>
</dbReference>
<dbReference type="InterPro" id="IPR029061">
    <property type="entry name" value="THDP-binding"/>
</dbReference>
<gene>
    <name evidence="11" type="primary">dxs</name>
    <name evidence="14" type="ORF">CKO25_05845</name>
</gene>
<keyword evidence="4 11" id="KW-0808">Transferase</keyword>
<comment type="function">
    <text evidence="10 11">Catalyzes the acyloin condensation reaction between C atoms 2 and 3 of pyruvate and glyceraldehyde 3-phosphate to yield 1-deoxy-D-xylulose-5-phosphate (DXP).</text>
</comment>
<evidence type="ECO:0000256" key="8">
    <source>
        <dbReference type="ARBA" id="ARBA00023052"/>
    </source>
</evidence>
<evidence type="ECO:0000256" key="5">
    <source>
        <dbReference type="ARBA" id="ARBA00022723"/>
    </source>
</evidence>
<feature type="binding site" evidence="11">
    <location>
        <position position="189"/>
    </location>
    <ligand>
        <name>Mg(2+)</name>
        <dbReference type="ChEBI" id="CHEBI:18420"/>
    </ligand>
</feature>
<dbReference type="Proteomes" id="UP001138802">
    <property type="component" value="Unassembled WGS sequence"/>
</dbReference>
<dbReference type="EMBL" id="NRSD01000004">
    <property type="protein sequence ID" value="MBK1644183.1"/>
    <property type="molecule type" value="Genomic_DNA"/>
</dbReference>
<evidence type="ECO:0000259" key="13">
    <source>
        <dbReference type="SMART" id="SM00861"/>
    </source>
</evidence>
<dbReference type="CDD" id="cd02007">
    <property type="entry name" value="TPP_DXS"/>
    <property type="match status" value="1"/>
</dbReference>
<evidence type="ECO:0000256" key="9">
    <source>
        <dbReference type="ARBA" id="ARBA00023229"/>
    </source>
</evidence>
<feature type="binding site" evidence="11">
    <location>
        <begin position="161"/>
        <end position="162"/>
    </location>
    <ligand>
        <name>thiamine diphosphate</name>
        <dbReference type="ChEBI" id="CHEBI:58937"/>
    </ligand>
</feature>
<comment type="cofactor">
    <cofactor evidence="11">
        <name>thiamine diphosphate</name>
        <dbReference type="ChEBI" id="CHEBI:58937"/>
    </cofactor>
    <text evidence="11">Binds 1 thiamine pyrophosphate per subunit.</text>
</comment>
<evidence type="ECO:0000256" key="2">
    <source>
        <dbReference type="ARBA" id="ARBA00011081"/>
    </source>
</evidence>
<dbReference type="InterPro" id="IPR009014">
    <property type="entry name" value="Transketo_C/PFOR_II"/>
</dbReference>
<dbReference type="HAMAP" id="MF_00315">
    <property type="entry name" value="DXP_synth"/>
    <property type="match status" value="1"/>
</dbReference>
<dbReference type="InterPro" id="IPR005477">
    <property type="entry name" value="Dxylulose-5-P_synthase"/>
</dbReference>
<dbReference type="FunFam" id="3.40.50.920:FF:000002">
    <property type="entry name" value="1-deoxy-D-xylulose-5-phosphate synthase"/>
    <property type="match status" value="1"/>
</dbReference>
<evidence type="ECO:0000256" key="11">
    <source>
        <dbReference type="HAMAP-Rule" id="MF_00315"/>
    </source>
</evidence>
<feature type="binding site" evidence="11">
    <location>
        <position position="88"/>
    </location>
    <ligand>
        <name>thiamine diphosphate</name>
        <dbReference type="ChEBI" id="CHEBI:58937"/>
    </ligand>
</feature>
<keyword evidence="9 11" id="KW-0414">Isoprene biosynthesis</keyword>
<feature type="binding site" evidence="11">
    <location>
        <begin position="129"/>
        <end position="131"/>
    </location>
    <ligand>
        <name>thiamine diphosphate</name>
        <dbReference type="ChEBI" id="CHEBI:58937"/>
    </ligand>
</feature>
<dbReference type="GO" id="GO:0008661">
    <property type="term" value="F:1-deoxy-D-xylulose-5-phosphate synthase activity"/>
    <property type="evidence" value="ECO:0007669"/>
    <property type="project" value="UniProtKB-UniRule"/>
</dbReference>
<keyword evidence="15" id="KW-1185">Reference proteome</keyword>
<dbReference type="PANTHER" id="PTHR43322">
    <property type="entry name" value="1-D-DEOXYXYLULOSE 5-PHOSPHATE SYNTHASE-RELATED"/>
    <property type="match status" value="1"/>
</dbReference>
<dbReference type="EC" id="2.2.1.7" evidence="11"/>
<feature type="region of interest" description="Disordered" evidence="12">
    <location>
        <begin position="638"/>
        <end position="661"/>
    </location>
</feature>
<dbReference type="InterPro" id="IPR020826">
    <property type="entry name" value="Transketolase_BS"/>
</dbReference>
<comment type="similarity">
    <text evidence="2 11">Belongs to the transketolase family. DXPS subfamily.</text>
</comment>
<feature type="domain" description="Transketolase-like pyrimidine-binding" evidence="13">
    <location>
        <begin position="327"/>
        <end position="491"/>
    </location>
</feature>
<feature type="binding site" evidence="11">
    <location>
        <position position="160"/>
    </location>
    <ligand>
        <name>Mg(2+)</name>
        <dbReference type="ChEBI" id="CHEBI:18420"/>
    </ligand>
</feature>
<dbReference type="Gene3D" id="3.40.50.920">
    <property type="match status" value="1"/>
</dbReference>
<dbReference type="RefSeq" id="WP_200386976.1">
    <property type="nucleotide sequence ID" value="NZ_NRSD01000004.1"/>
</dbReference>
<sequence length="661" mass="70772">MPDQPVIDSGLTLHRYPLLASIDSPADLRALPEHLLSAVANELRGFLVDTVAETGGHLAAGLGVVELTIGLHYVFETPFDRLVWDVGHQAYPHKILTGRRDRMRTLRQQGGLSGFPKRSESDYDCFGVGHSSTSISAALGMALAAQRLGERRDVVAIIGDGALSAGMAFEALNHAGSMDIDLVVILNDNEMSISPPVGAITNHLARLLSGKFYTTMREGSKTALRGMPQLRHLVGRWEEHMKGMLMPSTLFEELGFNYIGPIDGHDVHAVVKTLRNIKEMPGQRFLHVVTQKGHGYEPAEGQPVTYHGVTPFDRRTGELRKGASKGPTYTQIFGGWLCDTAERDARLVGITPAMCEGSGLTQFAKRFPDRFFDVGIAEQHAVTLAAGMACDGLKPVVAIYSSFLQRAYDQLIHDVCLQDLDVTFAVDRGGLVGADGATHAGSFDLSFSRPLPKLIIMAPADENECRAMLRTAYEYPGPAIVRYPRGTGPGVAIDPMADALELGRGVVCRQGANIAILAFGSMVTPALQAAAALDATVANLRFVKPLDGALIEALATSHDLLVTVEENAIAGGAGSSVAEWLAEQGLTTPCVHLGLPDRYIEHAEHAQQLAECGLDAAGIEASVRAAFSRFDLHRLLPATESTPDPAMTSPRAVRQQGSGGG</sequence>
<dbReference type="InterPro" id="IPR005475">
    <property type="entry name" value="Transketolase-like_Pyr-bd"/>
</dbReference>
<dbReference type="Pfam" id="PF02780">
    <property type="entry name" value="Transketolase_C"/>
    <property type="match status" value="1"/>
</dbReference>
<dbReference type="Pfam" id="PF13292">
    <property type="entry name" value="DXP_synthase_N"/>
    <property type="match status" value="1"/>
</dbReference>
<keyword evidence="7 11" id="KW-0784">Thiamine biosynthesis</keyword>
<feature type="binding site" evidence="11">
    <location>
        <position position="378"/>
    </location>
    <ligand>
        <name>thiamine diphosphate</name>
        <dbReference type="ChEBI" id="CHEBI:58937"/>
    </ligand>
</feature>
<comment type="pathway">
    <text evidence="1 11">Metabolic intermediate biosynthesis; 1-deoxy-D-xylulose 5-phosphate biosynthesis; 1-deoxy-D-xylulose 5-phosphate from D-glyceraldehyde 3-phosphate and pyruvate: step 1/1.</text>
</comment>
<dbReference type="GO" id="GO:0016114">
    <property type="term" value="P:terpenoid biosynthetic process"/>
    <property type="evidence" value="ECO:0007669"/>
    <property type="project" value="UniProtKB-UniRule"/>
</dbReference>
<dbReference type="Pfam" id="PF02779">
    <property type="entry name" value="Transket_pyr"/>
    <property type="match status" value="1"/>
</dbReference>
<keyword evidence="8 11" id="KW-0786">Thiamine pyrophosphate</keyword>
<comment type="catalytic activity">
    <reaction evidence="11">
        <text>D-glyceraldehyde 3-phosphate + pyruvate + H(+) = 1-deoxy-D-xylulose 5-phosphate + CO2</text>
        <dbReference type="Rhea" id="RHEA:12605"/>
        <dbReference type="ChEBI" id="CHEBI:15361"/>
        <dbReference type="ChEBI" id="CHEBI:15378"/>
        <dbReference type="ChEBI" id="CHEBI:16526"/>
        <dbReference type="ChEBI" id="CHEBI:57792"/>
        <dbReference type="ChEBI" id="CHEBI:59776"/>
        <dbReference type="EC" id="2.2.1.7"/>
    </reaction>
</comment>
<accession>A0A9X0WGI6</accession>
<reference evidence="14 15" key="1">
    <citation type="journal article" date="2020" name="Microorganisms">
        <title>Osmotic Adaptation and Compatible Solute Biosynthesis of Phototrophic Bacteria as Revealed from Genome Analyses.</title>
        <authorList>
            <person name="Imhoff J.F."/>
            <person name="Rahn T."/>
            <person name="Kunzel S."/>
            <person name="Keller A."/>
            <person name="Neulinger S.C."/>
        </authorList>
    </citation>
    <scope>NUCLEOTIDE SEQUENCE [LARGE SCALE GENOMIC DNA]</scope>
    <source>
        <strain evidence="14 15">DSM 21303</strain>
    </source>
</reference>
<dbReference type="Gene3D" id="3.40.50.970">
    <property type="match status" value="2"/>
</dbReference>
<dbReference type="InterPro" id="IPR033248">
    <property type="entry name" value="Transketolase_C"/>
</dbReference>
<evidence type="ECO:0000256" key="10">
    <source>
        <dbReference type="ARBA" id="ARBA00055605"/>
    </source>
</evidence>
<dbReference type="GO" id="GO:0030976">
    <property type="term" value="F:thiamine pyrophosphate binding"/>
    <property type="evidence" value="ECO:0007669"/>
    <property type="project" value="UniProtKB-UniRule"/>
</dbReference>
<dbReference type="AlphaFoldDB" id="A0A9X0WGI6"/>
<comment type="subunit">
    <text evidence="3 11">Homodimer.</text>
</comment>
<dbReference type="PANTHER" id="PTHR43322:SF5">
    <property type="entry name" value="1-DEOXY-D-XYLULOSE-5-PHOSPHATE SYNTHASE, CHLOROPLASTIC"/>
    <property type="match status" value="1"/>
</dbReference>
<dbReference type="GO" id="GO:0000287">
    <property type="term" value="F:magnesium ion binding"/>
    <property type="evidence" value="ECO:0007669"/>
    <property type="project" value="UniProtKB-UniRule"/>
</dbReference>
<comment type="cofactor">
    <cofactor evidence="11">
        <name>Mg(2+)</name>
        <dbReference type="ChEBI" id="CHEBI:18420"/>
    </cofactor>
    <text evidence="11">Binds 1 Mg(2+) ion per subunit.</text>
</comment>
<evidence type="ECO:0000256" key="3">
    <source>
        <dbReference type="ARBA" id="ARBA00011738"/>
    </source>
</evidence>
<dbReference type="SUPFAM" id="SSF52922">
    <property type="entry name" value="TK C-terminal domain-like"/>
    <property type="match status" value="1"/>
</dbReference>
<evidence type="ECO:0000256" key="1">
    <source>
        <dbReference type="ARBA" id="ARBA00004980"/>
    </source>
</evidence>
<dbReference type="CDD" id="cd07033">
    <property type="entry name" value="TPP_PYR_DXS_TK_like"/>
    <property type="match status" value="1"/>
</dbReference>
<dbReference type="GO" id="GO:0019288">
    <property type="term" value="P:isopentenyl diphosphate biosynthetic process, methylerythritol 4-phosphate pathway"/>
    <property type="evidence" value="ECO:0007669"/>
    <property type="project" value="TreeGrafter"/>
</dbReference>
<evidence type="ECO:0000256" key="6">
    <source>
        <dbReference type="ARBA" id="ARBA00022842"/>
    </source>
</evidence>
<dbReference type="InterPro" id="IPR049557">
    <property type="entry name" value="Transketolase_CS"/>
</dbReference>
<dbReference type="FunFam" id="3.40.50.970:FF:000005">
    <property type="entry name" value="1-deoxy-D-xylulose-5-phosphate synthase"/>
    <property type="match status" value="1"/>
</dbReference>
<keyword evidence="6 11" id="KW-0460">Magnesium</keyword>
<feature type="binding site" evidence="11">
    <location>
        <position position="296"/>
    </location>
    <ligand>
        <name>thiamine diphosphate</name>
        <dbReference type="ChEBI" id="CHEBI:58937"/>
    </ligand>
</feature>
<dbReference type="GO" id="GO:0009228">
    <property type="term" value="P:thiamine biosynthetic process"/>
    <property type="evidence" value="ECO:0007669"/>
    <property type="project" value="UniProtKB-UniRule"/>
</dbReference>
<dbReference type="NCBIfam" id="NF003933">
    <property type="entry name" value="PRK05444.2-2"/>
    <property type="match status" value="1"/>
</dbReference>
<comment type="caution">
    <text evidence="14">The sequence shown here is derived from an EMBL/GenBank/DDBJ whole genome shotgun (WGS) entry which is preliminary data.</text>
</comment>
<organism evidence="14 15">
    <name type="scientific">Thiocapsa imhoffii</name>
    <dbReference type="NCBI Taxonomy" id="382777"/>
    <lineage>
        <taxon>Bacteria</taxon>
        <taxon>Pseudomonadati</taxon>
        <taxon>Pseudomonadota</taxon>
        <taxon>Gammaproteobacteria</taxon>
        <taxon>Chromatiales</taxon>
        <taxon>Chromatiaceae</taxon>
        <taxon>Thiocapsa</taxon>
    </lineage>
</organism>
<evidence type="ECO:0000313" key="14">
    <source>
        <dbReference type="EMBL" id="MBK1644183.1"/>
    </source>
</evidence>
<evidence type="ECO:0000256" key="7">
    <source>
        <dbReference type="ARBA" id="ARBA00022977"/>
    </source>
</evidence>
<dbReference type="PROSITE" id="PS00801">
    <property type="entry name" value="TRANSKETOLASE_1"/>
    <property type="match status" value="1"/>
</dbReference>
<name>A0A9X0WGI6_9GAMM</name>
<evidence type="ECO:0000256" key="12">
    <source>
        <dbReference type="SAM" id="MobiDB-lite"/>
    </source>
</evidence>
<evidence type="ECO:0000313" key="15">
    <source>
        <dbReference type="Proteomes" id="UP001138802"/>
    </source>
</evidence>
<feature type="binding site" evidence="11">
    <location>
        <position position="189"/>
    </location>
    <ligand>
        <name>thiamine diphosphate</name>
        <dbReference type="ChEBI" id="CHEBI:58937"/>
    </ligand>
</feature>
<proteinExistence type="inferred from homology"/>